<evidence type="ECO:0000313" key="3">
    <source>
        <dbReference type="EMBL" id="OSM01618.1"/>
    </source>
</evidence>
<feature type="region of interest" description="Disordered" evidence="2">
    <location>
        <begin position="1"/>
        <end position="24"/>
    </location>
</feature>
<evidence type="ECO:0000256" key="1">
    <source>
        <dbReference type="SAM" id="Coils"/>
    </source>
</evidence>
<evidence type="ECO:0008006" key="5">
    <source>
        <dbReference type="Google" id="ProtNLM"/>
    </source>
</evidence>
<dbReference type="Gene3D" id="3.40.50.2000">
    <property type="entry name" value="Glycogen Phosphorylase B"/>
    <property type="match status" value="2"/>
</dbReference>
<organism evidence="3 4">
    <name type="scientific">Magnetofaba australis IT-1</name>
    <dbReference type="NCBI Taxonomy" id="1434232"/>
    <lineage>
        <taxon>Bacteria</taxon>
        <taxon>Pseudomonadati</taxon>
        <taxon>Pseudomonadota</taxon>
        <taxon>Magnetococcia</taxon>
        <taxon>Magnetococcales</taxon>
        <taxon>Magnetococcaceae</taxon>
        <taxon>Magnetofaba</taxon>
    </lineage>
</organism>
<dbReference type="EMBL" id="LVJN01000020">
    <property type="protein sequence ID" value="OSM01618.1"/>
    <property type="molecule type" value="Genomic_DNA"/>
</dbReference>
<dbReference type="STRING" id="1434232.MAIT1_05326"/>
<keyword evidence="1" id="KW-0175">Coiled coil</keyword>
<keyword evidence="4" id="KW-1185">Reference proteome</keyword>
<dbReference type="SUPFAM" id="SSF53756">
    <property type="entry name" value="UDP-Glycosyltransferase/glycogen phosphorylase"/>
    <property type="match status" value="1"/>
</dbReference>
<comment type="caution">
    <text evidence="3">The sequence shown here is derived from an EMBL/GenBank/DDBJ whole genome shotgun (WGS) entry which is preliminary data.</text>
</comment>
<protein>
    <recommendedName>
        <fullName evidence="5">Glycosyltransferase subfamily 4-like N-terminal domain-containing protein</fullName>
    </recommendedName>
</protein>
<sequence>MGLGVASHGHTPPRADDRLPLPPAQGYSGAQRALKFSRYLPDWGWDPIILSAHPRAYEQTGTTQLGEIPKDAPVARPQAWDAKRHLSILGRYPGFLASPDRWATWRPFAIRRGLQLIKQHKPEVIWATYPIASCHMIAHTLSGLTGLPWIADFRDAQWTNTFPADRARHDQHVLLEARHMASCSRAVITTPGIQKLYENRYPVNPPEHFAVIANGYDEADFATLPQRPANAQIDGPVTLLHSGGLYPGHEERDPVSFFEALGKLRHYGMVGPETLRVRFRGSQEEDYLRQLAVANHVADMVEVLPGIPYEEALREMALADGLMLFQGANFHHLIPAKLFEYLRLGRPVLALADPTGDAANLLRDCGGREIIPLHHTDAMVDALPAFIAQLRDGQASAPDPQKAAQYERRRLTRQLAALLEEVADAESTGEG</sequence>
<dbReference type="Proteomes" id="UP000194003">
    <property type="component" value="Unassembled WGS sequence"/>
</dbReference>
<proteinExistence type="predicted"/>
<feature type="coiled-coil region" evidence="1">
    <location>
        <begin position="401"/>
        <end position="428"/>
    </location>
</feature>
<evidence type="ECO:0000256" key="2">
    <source>
        <dbReference type="SAM" id="MobiDB-lite"/>
    </source>
</evidence>
<accession>A0A1Y2K0T8</accession>
<evidence type="ECO:0000313" key="4">
    <source>
        <dbReference type="Proteomes" id="UP000194003"/>
    </source>
</evidence>
<gene>
    <name evidence="3" type="ORF">MAIT1_05326</name>
</gene>
<reference evidence="3 4" key="1">
    <citation type="journal article" date="2016" name="BMC Genomics">
        <title>Combined genomic and structural analyses of a cultured magnetotactic bacterium reveals its niche adaptation to a dynamic environment.</title>
        <authorList>
            <person name="Araujo A.C."/>
            <person name="Morillo V."/>
            <person name="Cypriano J."/>
            <person name="Teixeira L.C."/>
            <person name="Leao P."/>
            <person name="Lyra S."/>
            <person name="Almeida L.G."/>
            <person name="Bazylinski D.A."/>
            <person name="Vasconcellos A.T."/>
            <person name="Abreu F."/>
            <person name="Lins U."/>
        </authorList>
    </citation>
    <scope>NUCLEOTIDE SEQUENCE [LARGE SCALE GENOMIC DNA]</scope>
    <source>
        <strain evidence="3 4">IT-1</strain>
    </source>
</reference>
<dbReference type="AlphaFoldDB" id="A0A1Y2K0T8"/>
<name>A0A1Y2K0T8_9PROT</name>